<sequence>MPPRLRRVAQLRTPAHFSRYLSERDIDLPFDETLETGAQAPLAQPCEVHGLTIGNRFCIHPMEGWDGTEDGKPTELVERRWSRFGGSGAKLIWGGEAVAVRPDGRANPNQLMLTVDSMAAIGGLRETLVATHEECFGNSDDLLVGLQLTHSGRFARPNDKARMEPWTLYAHPVLDTKFHLGPDAVLMSDDDIRRLIDDFLTAARRARDIGFQFVDIKHCHGYLGHEFLSAYDRPGDFGGSFENRTRFLRTIVEGIRSEVPGLLIGVRLSAFDFVPFRPDPDLEGQGVPELETDSYHHAFGGDTTGIGLDLEETVPFLNLLRDLDIRLVNLTAGSPYYVPHIQRPALFPPSDGYRPPEDPLAGVARQVQAASVLKQRCPDMVTVGSGYSYLQEWLPHVAQAVVRRRMADFVGLGRMVLSYPDMPADVLAGRPLQRKLICRTFSDCTTAPRMGLISGCFPLDDFYTQRPEHEILLEAKQAA</sequence>
<keyword evidence="1" id="KW-0285">Flavoprotein</keyword>
<dbReference type="AlphaFoldDB" id="A0A6B1DT00"/>
<keyword evidence="2" id="KW-0560">Oxidoreductase</keyword>
<dbReference type="GO" id="GO:0016491">
    <property type="term" value="F:oxidoreductase activity"/>
    <property type="evidence" value="ECO:0007669"/>
    <property type="project" value="UniProtKB-KW"/>
</dbReference>
<dbReference type="InterPro" id="IPR013785">
    <property type="entry name" value="Aldolase_TIM"/>
</dbReference>
<dbReference type="PANTHER" id="PTHR43656:SF2">
    <property type="entry name" value="BINDING OXIDOREDUCTASE, PUTATIVE (AFU_ORTHOLOGUE AFUA_2G08260)-RELATED"/>
    <property type="match status" value="1"/>
</dbReference>
<organism evidence="4">
    <name type="scientific">Caldilineaceae bacterium SB0662_bin_9</name>
    <dbReference type="NCBI Taxonomy" id="2605258"/>
    <lineage>
        <taxon>Bacteria</taxon>
        <taxon>Bacillati</taxon>
        <taxon>Chloroflexota</taxon>
        <taxon>Caldilineae</taxon>
        <taxon>Caldilineales</taxon>
        <taxon>Caldilineaceae</taxon>
    </lineage>
</organism>
<dbReference type="InterPro" id="IPR051799">
    <property type="entry name" value="NADH_flavin_oxidoreductase"/>
</dbReference>
<dbReference type="PANTHER" id="PTHR43656">
    <property type="entry name" value="BINDING OXIDOREDUCTASE, PUTATIVE (AFU_ORTHOLOGUE AFUA_2G08260)-RELATED"/>
    <property type="match status" value="1"/>
</dbReference>
<dbReference type="SUPFAM" id="SSF51395">
    <property type="entry name" value="FMN-linked oxidoreductases"/>
    <property type="match status" value="1"/>
</dbReference>
<gene>
    <name evidence="4" type="ORF">F4Y08_06970</name>
</gene>
<evidence type="ECO:0000256" key="1">
    <source>
        <dbReference type="ARBA" id="ARBA00022630"/>
    </source>
</evidence>
<evidence type="ECO:0000259" key="3">
    <source>
        <dbReference type="Pfam" id="PF00724"/>
    </source>
</evidence>
<dbReference type="Gene3D" id="3.20.20.70">
    <property type="entry name" value="Aldolase class I"/>
    <property type="match status" value="1"/>
</dbReference>
<feature type="domain" description="NADH:flavin oxidoreductase/NADH oxidase N-terminal" evidence="3">
    <location>
        <begin position="42"/>
        <end position="273"/>
    </location>
</feature>
<dbReference type="EMBL" id="VXPY01000045">
    <property type="protein sequence ID" value="MYD90066.1"/>
    <property type="molecule type" value="Genomic_DNA"/>
</dbReference>
<protein>
    <submittedName>
        <fullName evidence="4">NADH:flavin oxidoreductase</fullName>
    </submittedName>
</protein>
<evidence type="ECO:0000313" key="4">
    <source>
        <dbReference type="EMBL" id="MYD90066.1"/>
    </source>
</evidence>
<dbReference type="InterPro" id="IPR001155">
    <property type="entry name" value="OxRdtase_FMN_N"/>
</dbReference>
<proteinExistence type="predicted"/>
<evidence type="ECO:0000256" key="2">
    <source>
        <dbReference type="ARBA" id="ARBA00023002"/>
    </source>
</evidence>
<reference evidence="4" key="1">
    <citation type="submission" date="2019-09" db="EMBL/GenBank/DDBJ databases">
        <title>Characterisation of the sponge microbiome using genome-centric metagenomics.</title>
        <authorList>
            <person name="Engelberts J.P."/>
            <person name="Robbins S.J."/>
            <person name="De Goeij J.M."/>
            <person name="Aranda M."/>
            <person name="Bell S.C."/>
            <person name="Webster N.S."/>
        </authorList>
    </citation>
    <scope>NUCLEOTIDE SEQUENCE</scope>
    <source>
        <strain evidence="4">SB0662_bin_9</strain>
    </source>
</reference>
<name>A0A6B1DT00_9CHLR</name>
<accession>A0A6B1DT00</accession>
<dbReference type="GO" id="GO:0010181">
    <property type="term" value="F:FMN binding"/>
    <property type="evidence" value="ECO:0007669"/>
    <property type="project" value="InterPro"/>
</dbReference>
<dbReference type="Pfam" id="PF00724">
    <property type="entry name" value="Oxidored_FMN"/>
    <property type="match status" value="1"/>
</dbReference>
<comment type="caution">
    <text evidence="4">The sequence shown here is derived from an EMBL/GenBank/DDBJ whole genome shotgun (WGS) entry which is preliminary data.</text>
</comment>